<dbReference type="Gene3D" id="3.40.50.150">
    <property type="entry name" value="Vaccinia Virus protein VP39"/>
    <property type="match status" value="1"/>
</dbReference>
<evidence type="ECO:0000256" key="2">
    <source>
        <dbReference type="PROSITE-ProRule" id="PRU01022"/>
    </source>
</evidence>
<dbReference type="Proteomes" id="UP000054498">
    <property type="component" value="Unassembled WGS sequence"/>
</dbReference>
<evidence type="ECO:0000313" key="5">
    <source>
        <dbReference type="Proteomes" id="UP000054498"/>
    </source>
</evidence>
<dbReference type="PANTHER" id="PTHR44742">
    <property type="match status" value="1"/>
</dbReference>
<evidence type="ECO:0000313" key="4">
    <source>
        <dbReference type="EMBL" id="KIY95582.1"/>
    </source>
</evidence>
<dbReference type="RefSeq" id="XP_013894602.1">
    <property type="nucleotide sequence ID" value="XM_014039148.1"/>
</dbReference>
<keyword evidence="1 2" id="KW-0808">Transferase</keyword>
<dbReference type="AlphaFoldDB" id="A0A0D2J719"/>
<dbReference type="GeneID" id="25729734"/>
<dbReference type="GO" id="GO:0008168">
    <property type="term" value="F:methyltransferase activity"/>
    <property type="evidence" value="ECO:0007669"/>
    <property type="project" value="UniProtKB-KW"/>
</dbReference>
<protein>
    <recommendedName>
        <fullName evidence="3">SAM-dependent methyltransferase Erg6/SMT-type domain-containing protein</fullName>
    </recommendedName>
</protein>
<dbReference type="CDD" id="cd02440">
    <property type="entry name" value="AdoMet_MTases"/>
    <property type="match status" value="1"/>
</dbReference>
<dbReference type="STRING" id="145388.A0A0D2J719"/>
<sequence length="212" mass="22728">MPLPDTAAISQRLQDLVDRVSSEDKTTLAVAGATIVLGGALVWRAWSGSGDYKKKPTVFELSGGSIERGEVKKEWDNYEASYGKEAGAGIKDRSKTTQLVDVFYSLVTDIYEWGWGQSFHFSPKLNGKSWPVSEAAHEARVAATLGLKPGMKCLDVGCGVGGPMRTIAAVSGAHVTGITINQYQRPATGELATFRRARPVSLMRGLAFGFSG</sequence>
<name>A0A0D2J719_9CHLO</name>
<keyword evidence="2" id="KW-0949">S-adenosyl-L-methionine</keyword>
<comment type="similarity">
    <text evidence="2">Belongs to the class I-like SAM-binding methyltransferase superfamily. Erg6/SMT family.</text>
</comment>
<dbReference type="GO" id="GO:0032259">
    <property type="term" value="P:methylation"/>
    <property type="evidence" value="ECO:0007669"/>
    <property type="project" value="UniProtKB-KW"/>
</dbReference>
<gene>
    <name evidence="4" type="ORF">MNEG_12378</name>
</gene>
<dbReference type="InterPro" id="IPR030384">
    <property type="entry name" value="MeTrfase_SMT"/>
</dbReference>
<keyword evidence="2" id="KW-0489">Methyltransferase</keyword>
<dbReference type="InterPro" id="IPR029063">
    <property type="entry name" value="SAM-dependent_MTases_sf"/>
</dbReference>
<accession>A0A0D2J719</accession>
<dbReference type="SUPFAM" id="SSF53335">
    <property type="entry name" value="S-adenosyl-L-methionine-dependent methyltransferases"/>
    <property type="match status" value="1"/>
</dbReference>
<dbReference type="KEGG" id="mng:MNEG_12378"/>
<evidence type="ECO:0000256" key="1">
    <source>
        <dbReference type="ARBA" id="ARBA00022679"/>
    </source>
</evidence>
<dbReference type="OrthoDB" id="4310724at2759"/>
<keyword evidence="5" id="KW-1185">Reference proteome</keyword>
<dbReference type="Pfam" id="PF02353">
    <property type="entry name" value="CMAS"/>
    <property type="match status" value="1"/>
</dbReference>
<proteinExistence type="inferred from homology"/>
<dbReference type="EMBL" id="KK103435">
    <property type="protein sequence ID" value="KIY95582.1"/>
    <property type="molecule type" value="Genomic_DNA"/>
</dbReference>
<organism evidence="4 5">
    <name type="scientific">Monoraphidium neglectum</name>
    <dbReference type="NCBI Taxonomy" id="145388"/>
    <lineage>
        <taxon>Eukaryota</taxon>
        <taxon>Viridiplantae</taxon>
        <taxon>Chlorophyta</taxon>
        <taxon>core chlorophytes</taxon>
        <taxon>Chlorophyceae</taxon>
        <taxon>CS clade</taxon>
        <taxon>Sphaeropleales</taxon>
        <taxon>Selenastraceae</taxon>
        <taxon>Monoraphidium</taxon>
    </lineage>
</organism>
<feature type="domain" description="SAM-dependent methyltransferase Erg6/SMT-type" evidence="3">
    <location>
        <begin position="103"/>
        <end position="184"/>
    </location>
</feature>
<dbReference type="PANTHER" id="PTHR44742:SF2">
    <property type="entry name" value="24-METHYLENESTEROL C-METHYLTRANSFERASE 2"/>
    <property type="match status" value="1"/>
</dbReference>
<reference evidence="4 5" key="1">
    <citation type="journal article" date="2013" name="BMC Genomics">
        <title>Reconstruction of the lipid metabolism for the microalga Monoraphidium neglectum from its genome sequence reveals characteristics suitable for biofuel production.</title>
        <authorList>
            <person name="Bogen C."/>
            <person name="Al-Dilaimi A."/>
            <person name="Albersmeier A."/>
            <person name="Wichmann J."/>
            <person name="Grundmann M."/>
            <person name="Rupp O."/>
            <person name="Lauersen K.J."/>
            <person name="Blifernez-Klassen O."/>
            <person name="Kalinowski J."/>
            <person name="Goesmann A."/>
            <person name="Mussgnug J.H."/>
            <person name="Kruse O."/>
        </authorList>
    </citation>
    <scope>NUCLEOTIDE SEQUENCE [LARGE SCALE GENOMIC DNA]</scope>
    <source>
        <strain evidence="4 5">SAG 48.87</strain>
    </source>
</reference>
<evidence type="ECO:0000259" key="3">
    <source>
        <dbReference type="PROSITE" id="PS51685"/>
    </source>
</evidence>
<dbReference type="PROSITE" id="PS51685">
    <property type="entry name" value="SAM_MT_ERG6_SMT"/>
    <property type="match status" value="1"/>
</dbReference>